<evidence type="ECO:0000256" key="1">
    <source>
        <dbReference type="SAM" id="MobiDB-lite"/>
    </source>
</evidence>
<evidence type="ECO:0000313" key="2">
    <source>
        <dbReference type="EMBL" id="KAF7401360.1"/>
    </source>
</evidence>
<keyword evidence="3" id="KW-1185">Reference proteome</keyword>
<reference evidence="2" key="1">
    <citation type="journal article" date="2020" name="G3 (Bethesda)">
        <title>High-Quality Assemblies for Three Invasive Social Wasps from the &lt;i&gt;Vespula&lt;/i&gt; Genus.</title>
        <authorList>
            <person name="Harrop T.W.R."/>
            <person name="Guhlin J."/>
            <person name="McLaughlin G.M."/>
            <person name="Permina E."/>
            <person name="Stockwell P."/>
            <person name="Gilligan J."/>
            <person name="Le Lec M.F."/>
            <person name="Gruber M.A.M."/>
            <person name="Quinn O."/>
            <person name="Lovegrove M."/>
            <person name="Duncan E.J."/>
            <person name="Remnant E.J."/>
            <person name="Van Eeckhoven J."/>
            <person name="Graham B."/>
            <person name="Knapp R.A."/>
            <person name="Langford K.W."/>
            <person name="Kronenberg Z."/>
            <person name="Press M.O."/>
            <person name="Eacker S.M."/>
            <person name="Wilson-Rankin E.E."/>
            <person name="Purcell J."/>
            <person name="Lester P.J."/>
            <person name="Dearden P.K."/>
        </authorList>
    </citation>
    <scope>NUCLEOTIDE SEQUENCE</scope>
    <source>
        <strain evidence="2">Linc-1</strain>
    </source>
</reference>
<protein>
    <submittedName>
        <fullName evidence="2">Uncharacterized protein</fullName>
    </submittedName>
</protein>
<gene>
    <name evidence="2" type="ORF">HZH68_007180</name>
</gene>
<comment type="caution">
    <text evidence="2">The sequence shown here is derived from an EMBL/GenBank/DDBJ whole genome shotgun (WGS) entry which is preliminary data.</text>
</comment>
<feature type="region of interest" description="Disordered" evidence="1">
    <location>
        <begin position="342"/>
        <end position="363"/>
    </location>
</feature>
<sequence length="363" mass="41156">MHYFLSWSLAAFSSSCRPRRVIPGGRDPGCPIYRVLGKYEKSGGGREVEVEVVVAMVVVVVVVAEAAEAAEAAAATAVRPETKCRSSKLSAKFRVQSQNALDEECRAKKALNLLEARDRRIAFLEKRVAELEETAIGMHTMSLRASSTLSSLDDPTNKDAYYSITQSEQSVKLENDYKNLDSSSNEHDQAYDQSQRFSMNQTMIPNLKLSSSTSYTDKEIFTTPALDMTYQKISNYLYVGSSDISTNYEMKSRSISETIRDYGNEKSPIEDNRSTFVSNIDIEKRSKKKDELKFHSQKNEEITYMLPKSRNCNTGFPSRVSSSVAWIRTKRNFRKKIRPFATRVKRQQKGDQRAEKIDVSSFR</sequence>
<dbReference type="Proteomes" id="UP000617340">
    <property type="component" value="Unassembled WGS sequence"/>
</dbReference>
<feature type="compositionally biased region" description="Basic and acidic residues" evidence="1">
    <location>
        <begin position="348"/>
        <end position="363"/>
    </location>
</feature>
<proteinExistence type="predicted"/>
<accession>A0A834NA10</accession>
<evidence type="ECO:0000313" key="3">
    <source>
        <dbReference type="Proteomes" id="UP000617340"/>
    </source>
</evidence>
<dbReference type="EMBL" id="JACSDZ010000006">
    <property type="protein sequence ID" value="KAF7401360.1"/>
    <property type="molecule type" value="Genomic_DNA"/>
</dbReference>
<dbReference type="AlphaFoldDB" id="A0A834NA10"/>
<organism evidence="2 3">
    <name type="scientific">Vespula germanica</name>
    <name type="common">German yellow jacket</name>
    <name type="synonym">Paravespula germanica</name>
    <dbReference type="NCBI Taxonomy" id="30212"/>
    <lineage>
        <taxon>Eukaryota</taxon>
        <taxon>Metazoa</taxon>
        <taxon>Ecdysozoa</taxon>
        <taxon>Arthropoda</taxon>
        <taxon>Hexapoda</taxon>
        <taxon>Insecta</taxon>
        <taxon>Pterygota</taxon>
        <taxon>Neoptera</taxon>
        <taxon>Endopterygota</taxon>
        <taxon>Hymenoptera</taxon>
        <taxon>Apocrita</taxon>
        <taxon>Aculeata</taxon>
        <taxon>Vespoidea</taxon>
        <taxon>Vespidae</taxon>
        <taxon>Vespinae</taxon>
        <taxon>Vespula</taxon>
    </lineage>
</organism>
<name>A0A834NA10_VESGE</name>